<dbReference type="PROSITE" id="PS51257">
    <property type="entry name" value="PROKAR_LIPOPROTEIN"/>
    <property type="match status" value="1"/>
</dbReference>
<comment type="caution">
    <text evidence="1">The sequence shown here is derived from an EMBL/GenBank/DDBJ whole genome shotgun (WGS) entry which is preliminary data.</text>
</comment>
<organism evidence="1 2">
    <name type="scientific">Phocaeicola vulgatus</name>
    <name type="common">Bacteroides vulgatus</name>
    <dbReference type="NCBI Taxonomy" id="821"/>
    <lineage>
        <taxon>Bacteria</taxon>
        <taxon>Pseudomonadati</taxon>
        <taxon>Bacteroidota</taxon>
        <taxon>Bacteroidia</taxon>
        <taxon>Bacteroidales</taxon>
        <taxon>Bacteroidaceae</taxon>
        <taxon>Phocaeicola</taxon>
    </lineage>
</organism>
<evidence type="ECO:0008006" key="3">
    <source>
        <dbReference type="Google" id="ProtNLM"/>
    </source>
</evidence>
<sequence>MKPIVFIFIIVFIIGCSSNENLVSVRQTQNNSPVILRIRKDRSSIHSLLYPIAFEFKKNSNREISYCENSYFAKNENICPGTAGCYLRVDDKDKYLTYSYKKFDGTIKYITDKNDTIKEYMSVYYKKMINENKDTIHVSLKEFNNNFKYIIDNFFEGDSIYLHFHDHKRWIDVPLRVSFN</sequence>
<dbReference type="EMBL" id="QRKA01000016">
    <property type="protein sequence ID" value="RHH78047.1"/>
    <property type="molecule type" value="Genomic_DNA"/>
</dbReference>
<accession>A0A414XVY5</accession>
<protein>
    <recommendedName>
        <fullName evidence="3">Lipoprotein</fullName>
    </recommendedName>
</protein>
<name>A0A414XVY5_PHOVU</name>
<dbReference type="AlphaFoldDB" id="A0A414XVY5"/>
<evidence type="ECO:0000313" key="1">
    <source>
        <dbReference type="EMBL" id="RHH78047.1"/>
    </source>
</evidence>
<dbReference type="Proteomes" id="UP000283713">
    <property type="component" value="Unassembled WGS sequence"/>
</dbReference>
<reference evidence="1 2" key="1">
    <citation type="submission" date="2018-08" db="EMBL/GenBank/DDBJ databases">
        <title>A genome reference for cultivated species of the human gut microbiota.</title>
        <authorList>
            <person name="Zou Y."/>
            <person name="Xue W."/>
            <person name="Luo G."/>
        </authorList>
    </citation>
    <scope>NUCLEOTIDE SEQUENCE [LARGE SCALE GENOMIC DNA]</scope>
    <source>
        <strain evidence="1 2">AM16-6</strain>
    </source>
</reference>
<proteinExistence type="predicted"/>
<evidence type="ECO:0000313" key="2">
    <source>
        <dbReference type="Proteomes" id="UP000283713"/>
    </source>
</evidence>
<dbReference type="RefSeq" id="WP_118292410.1">
    <property type="nucleotide sequence ID" value="NZ_QRKA01000016.1"/>
</dbReference>
<gene>
    <name evidence="1" type="ORF">DW193_11520</name>
</gene>